<dbReference type="GO" id="GO:0046872">
    <property type="term" value="F:metal ion binding"/>
    <property type="evidence" value="ECO:0007669"/>
    <property type="project" value="UniProtKB-KW"/>
</dbReference>
<comment type="cofactor">
    <cofactor evidence="6">
        <name>Mg(2+)</name>
        <dbReference type="ChEBI" id="CHEBI:18420"/>
    </cofactor>
    <cofactor evidence="6">
        <name>Mn(2+)</name>
        <dbReference type="ChEBI" id="CHEBI:29035"/>
    </cofactor>
    <text evidence="6">Probably binds two magnesium or manganese ions per subunit.</text>
</comment>
<feature type="compositionally biased region" description="Polar residues" evidence="8">
    <location>
        <begin position="23"/>
        <end position="39"/>
    </location>
</feature>
<dbReference type="GO" id="GO:0006284">
    <property type="term" value="P:base-excision repair"/>
    <property type="evidence" value="ECO:0007669"/>
    <property type="project" value="TreeGrafter"/>
</dbReference>
<dbReference type="GO" id="GO:0008311">
    <property type="term" value="F:double-stranded DNA 3'-5' DNA exonuclease activity"/>
    <property type="evidence" value="ECO:0007669"/>
    <property type="project" value="TreeGrafter"/>
</dbReference>
<dbReference type="SUPFAM" id="SSF56219">
    <property type="entry name" value="DNase I-like"/>
    <property type="match status" value="1"/>
</dbReference>
<keyword evidence="5 6" id="KW-0460">Magnesium</keyword>
<evidence type="ECO:0000256" key="2">
    <source>
        <dbReference type="ARBA" id="ARBA00007092"/>
    </source>
</evidence>
<dbReference type="EMBL" id="GBEZ01001410">
    <property type="protein sequence ID" value="JAC83558.1"/>
    <property type="molecule type" value="Transcribed_RNA"/>
</dbReference>
<dbReference type="GO" id="GO:0005634">
    <property type="term" value="C:nucleus"/>
    <property type="evidence" value="ECO:0007669"/>
    <property type="project" value="TreeGrafter"/>
</dbReference>
<sequence length="126" mass="14453">MDRRLRSPAEPTIEKTECFITASRYQTGSSEDVPNTESLQAPEAETPLPIPPPPNVRWCSWLLHPPLDTVAYTYWSYMRNMRAKNKGWRIDYTLVSRELLHCCSDSFVLPHIEGSDHCPVGLILRP</sequence>
<evidence type="ECO:0000256" key="5">
    <source>
        <dbReference type="ARBA" id="ARBA00022842"/>
    </source>
</evidence>
<dbReference type="InterPro" id="IPR005135">
    <property type="entry name" value="Endo/exonuclease/phosphatase"/>
</dbReference>
<evidence type="ECO:0000256" key="8">
    <source>
        <dbReference type="SAM" id="MobiDB-lite"/>
    </source>
</evidence>
<feature type="binding site" evidence="6">
    <location>
        <position position="116"/>
    </location>
    <ligand>
        <name>Mg(2+)</name>
        <dbReference type="ChEBI" id="CHEBI:18420"/>
        <label>1</label>
    </ligand>
</feature>
<dbReference type="InterPro" id="IPR036691">
    <property type="entry name" value="Endo/exonu/phosph_ase_sf"/>
</dbReference>
<keyword evidence="3 6" id="KW-0479">Metal-binding</keyword>
<dbReference type="InterPro" id="IPR004808">
    <property type="entry name" value="AP_endonuc_1"/>
</dbReference>
<reference evidence="10" key="1">
    <citation type="submission" date="2014-05" db="EMBL/GenBank/DDBJ databases">
        <title>The transcriptome of the halophilic microalga Tetraselmis sp. GSL018 isolated from the Great Salt Lake, Utah.</title>
        <authorList>
            <person name="Jinkerson R.E."/>
            <person name="D'Adamo S."/>
            <person name="Posewitz M.C."/>
        </authorList>
    </citation>
    <scope>NUCLEOTIDE SEQUENCE</scope>
    <source>
        <strain evidence="10">GSL018</strain>
    </source>
</reference>
<evidence type="ECO:0000313" key="10">
    <source>
        <dbReference type="EMBL" id="JAC83558.1"/>
    </source>
</evidence>
<dbReference type="GO" id="GO:0003906">
    <property type="term" value="F:DNA-(apurinic or apyrimidinic site) endonuclease activity"/>
    <property type="evidence" value="ECO:0007669"/>
    <property type="project" value="TreeGrafter"/>
</dbReference>
<evidence type="ECO:0000256" key="7">
    <source>
        <dbReference type="PIRSR" id="PIRSR604808-3"/>
    </source>
</evidence>
<dbReference type="PANTHER" id="PTHR22748">
    <property type="entry name" value="AP ENDONUCLEASE"/>
    <property type="match status" value="1"/>
</dbReference>
<comment type="cofactor">
    <cofactor evidence="1">
        <name>Mn(2+)</name>
        <dbReference type="ChEBI" id="CHEBI:29035"/>
    </cofactor>
</comment>
<organism evidence="10">
    <name type="scientific">Tetraselmis sp. GSL018</name>
    <dbReference type="NCBI Taxonomy" id="582737"/>
    <lineage>
        <taxon>Eukaryota</taxon>
        <taxon>Viridiplantae</taxon>
        <taxon>Chlorophyta</taxon>
        <taxon>core chlorophytes</taxon>
        <taxon>Chlorodendrophyceae</taxon>
        <taxon>Chlorodendrales</taxon>
        <taxon>Chlorodendraceae</taxon>
        <taxon>Tetraselmis</taxon>
    </lineage>
</organism>
<keyword evidence="6" id="KW-0464">Manganese</keyword>
<dbReference type="InterPro" id="IPR020848">
    <property type="entry name" value="AP_endonuclease_F1_CS"/>
</dbReference>
<protein>
    <submittedName>
        <fullName evidence="10">Exodeoxyribonuclease iii</fullName>
    </submittedName>
</protein>
<evidence type="ECO:0000259" key="9">
    <source>
        <dbReference type="Pfam" id="PF03372"/>
    </source>
</evidence>
<dbReference type="PANTHER" id="PTHR22748:SF6">
    <property type="entry name" value="DNA-(APURINIC OR APYRIMIDINIC SITE) ENDONUCLEASE"/>
    <property type="match status" value="1"/>
</dbReference>
<dbReference type="Pfam" id="PF03372">
    <property type="entry name" value="Exo_endo_phos"/>
    <property type="match status" value="1"/>
</dbReference>
<dbReference type="GO" id="GO:0003677">
    <property type="term" value="F:DNA binding"/>
    <property type="evidence" value="ECO:0007669"/>
    <property type="project" value="InterPro"/>
</dbReference>
<feature type="region of interest" description="Disordered" evidence="8">
    <location>
        <begin position="22"/>
        <end position="48"/>
    </location>
</feature>
<proteinExistence type="inferred from homology"/>
<feature type="binding site" evidence="6">
    <location>
        <position position="117"/>
    </location>
    <ligand>
        <name>Mg(2+)</name>
        <dbReference type="ChEBI" id="CHEBI:18420"/>
        <label>1</label>
    </ligand>
</feature>
<evidence type="ECO:0000256" key="4">
    <source>
        <dbReference type="ARBA" id="ARBA00022801"/>
    </source>
</evidence>
<feature type="site" description="Important for catalytic activity" evidence="7">
    <location>
        <position position="91"/>
    </location>
</feature>
<name>A0A061SGZ1_9CHLO</name>
<feature type="domain" description="Endonuclease/exonuclease/phosphatase" evidence="9">
    <location>
        <begin position="58"/>
        <end position="117"/>
    </location>
</feature>
<keyword evidence="4" id="KW-0378">Hydrolase</keyword>
<evidence type="ECO:0000256" key="6">
    <source>
        <dbReference type="PIRSR" id="PIRSR604808-2"/>
    </source>
</evidence>
<dbReference type="AlphaFoldDB" id="A0A061SGZ1"/>
<dbReference type="PROSITE" id="PS00728">
    <property type="entry name" value="AP_NUCLEASE_F1_3"/>
    <property type="match status" value="1"/>
</dbReference>
<comment type="similarity">
    <text evidence="2">Belongs to the DNA repair enzymes AP/ExoA family.</text>
</comment>
<dbReference type="Gene3D" id="3.60.10.10">
    <property type="entry name" value="Endonuclease/exonuclease/phosphatase"/>
    <property type="match status" value="1"/>
</dbReference>
<evidence type="ECO:0000256" key="1">
    <source>
        <dbReference type="ARBA" id="ARBA00001936"/>
    </source>
</evidence>
<evidence type="ECO:0000256" key="3">
    <source>
        <dbReference type="ARBA" id="ARBA00022723"/>
    </source>
</evidence>
<feature type="site" description="Interaction with DNA substrate" evidence="7">
    <location>
        <position position="117"/>
    </location>
</feature>
<accession>A0A061SGZ1</accession>
<gene>
    <name evidence="10" type="ORF">TSPGSL018_3039</name>
</gene>
<dbReference type="GO" id="GO:0008081">
    <property type="term" value="F:phosphoric diester hydrolase activity"/>
    <property type="evidence" value="ECO:0007669"/>
    <property type="project" value="TreeGrafter"/>
</dbReference>